<evidence type="ECO:0000313" key="4">
    <source>
        <dbReference type="Proteomes" id="UP000186601"/>
    </source>
</evidence>
<evidence type="ECO:0000256" key="1">
    <source>
        <dbReference type="SAM" id="MobiDB-lite"/>
    </source>
</evidence>
<feature type="region of interest" description="Disordered" evidence="1">
    <location>
        <begin position="795"/>
        <end position="841"/>
    </location>
</feature>
<dbReference type="OrthoDB" id="2687259at2759"/>
<sequence length="1346" mass="152619">MHSAYWFGLLWVLMAFCICGRSFPNEGARSVHQKSCTRAVSGYGNMLKRRREAVEEQKSRKRRRDVEATALTQQQEYEPAMVQDEPPEPAPEPVVALPSFAESIASGRHPRIHRAPKRIIDFLPQSLSSLRGLPQYFQPPPSLPSVPSLPTSEPASETMDIPTQPLPRTYVFGKPNAFGLYRSYLEVPKHDPEAEQSLESVCDAPTLAIAKSQRPPWWSVFGAAKSSIRRAAETHFTPFLNMTTFRLMAWFYSGSSLKSLGELDRLVQDVIMAPDFNRDELKQFSASREGQRVDDWIDEDSAASKDFQIEDGWHEASVKIRVPCERSKWPTEQDAPLFNVPGVFYRKLIDIIKTTLASATAQTFHMVPFKLWLHPSGAAAGDQDERIYSELYNSDAMNNEYEKIKSTPRSDGCKLETVVAGLMLWSDSTHLAQFGNASLWPIYAFFGNQSKYVRCKPTEFAAHHLAYIPSLPDTIQDWYHQTFGKSATAAALTHCKRELMHAIWELLLDDEFMDAYEHGIVINFADGILRRVFPRIFTYSADYPEKVLLATIRYLATCPCPRCLVQKADIAAMGTKLDARRRDKNVRVENAEHHRLVEMTRTWIYEKGTNITSKFIDRVLSPRSWVPTRNAFSVKLSKFGFDIFSLLAVDLLHEFELGVWKAIFTHLMRILCAAGGDQVQSLNARYRLVPTFGRGVIRRFVKNTSAMKKLAARDWEDMLQVAIPVFDGLLDEPYNSIILDMLFLLASWHALAKLRMHTDTTLSVFEKTTADLGTVVRGFAAKVCSAFATRELPREEAARGRRTAAKATQRKNGKGRTQARNQQTRAESGEDGGPTKSGPKIKTFSLATYKWHALGDYSKMVRRFGTTDSYSTQTGELEHRRVKKFYGRTNKNNFTKQITKHHMRDELIRRVKKRVEKAASDAARKESVDLNDGPNATRNTPKTANNPQRRGACLSFEDSDPLPYTPPEKHHHMSHSNRFHEDLTNWLSVNKNDPALHNFVPHLKDHLLSRLSGKEYDGDEHEYTDEKRRSLIFVNNRIYRHKVLRVNHTTYDLRRSQDSLNARTHADIMVAAHEDQSQRNSHPYWYARIVGVFHADVQHVGPSSSTNLEPGRMEFLWVRWFGRDMTTRSGWRSRRLPRVGFVGRNANEDGHQNQEEENSPAFGFLDPAQVIRGVHLIPAFACGRTSEYLAPSIARPLSENDEDWMFYYVNIFVDRDMFMRFLGGGVGHRAVLRVGGPAVESNGADAEVIDEDLCDSIQEVAPIVIPEELDAADDGDENEEEEGDEEEEGEEEDYGYQSGDAEGEQDDGAGENEPVDVEEEDFGPEDGEDDVGEGGELEDAEGYAPL</sequence>
<feature type="compositionally biased region" description="Basic residues" evidence="1">
    <location>
        <begin position="800"/>
        <end position="814"/>
    </location>
</feature>
<feature type="region of interest" description="Disordered" evidence="1">
    <location>
        <begin position="138"/>
        <end position="166"/>
    </location>
</feature>
<dbReference type="STRING" id="98765.A0A2R6S527"/>
<dbReference type="Proteomes" id="UP000186601">
    <property type="component" value="Unassembled WGS sequence"/>
</dbReference>
<feature type="compositionally biased region" description="Polar residues" evidence="1">
    <location>
        <begin position="934"/>
        <end position="948"/>
    </location>
</feature>
<protein>
    <submittedName>
        <fullName evidence="3">Uncharacterized protein</fullName>
    </submittedName>
</protein>
<evidence type="ECO:0000256" key="2">
    <source>
        <dbReference type="SAM" id="SignalP"/>
    </source>
</evidence>
<keyword evidence="4" id="KW-1185">Reference proteome</keyword>
<feature type="region of interest" description="Disordered" evidence="1">
    <location>
        <begin position="53"/>
        <end position="91"/>
    </location>
</feature>
<feature type="signal peptide" evidence="2">
    <location>
        <begin position="1"/>
        <end position="22"/>
    </location>
</feature>
<feature type="region of interest" description="Disordered" evidence="1">
    <location>
        <begin position="1266"/>
        <end position="1346"/>
    </location>
</feature>
<feature type="compositionally biased region" description="Acidic residues" evidence="1">
    <location>
        <begin position="1301"/>
        <end position="1346"/>
    </location>
</feature>
<comment type="caution">
    <text evidence="3">The sequence shown here is derived from an EMBL/GenBank/DDBJ whole genome shotgun (WGS) entry which is preliminary data.</text>
</comment>
<dbReference type="InterPro" id="IPR041078">
    <property type="entry name" value="Plavaka"/>
</dbReference>
<accession>A0A2R6S527</accession>
<proteinExistence type="predicted"/>
<evidence type="ECO:0000313" key="3">
    <source>
        <dbReference type="EMBL" id="PSS37353.1"/>
    </source>
</evidence>
<feature type="compositionally biased region" description="Low complexity" evidence="1">
    <location>
        <begin position="145"/>
        <end position="154"/>
    </location>
</feature>
<feature type="region of interest" description="Disordered" evidence="1">
    <location>
        <begin position="916"/>
        <end position="975"/>
    </location>
</feature>
<keyword evidence="2" id="KW-0732">Signal</keyword>
<feature type="compositionally biased region" description="Acidic residues" evidence="1">
    <location>
        <begin position="1267"/>
        <end position="1294"/>
    </location>
</feature>
<gene>
    <name evidence="3" type="ORF">PHLCEN_2v830</name>
</gene>
<dbReference type="EMBL" id="MLYV02000057">
    <property type="protein sequence ID" value="PSS37353.1"/>
    <property type="molecule type" value="Genomic_DNA"/>
</dbReference>
<dbReference type="Pfam" id="PF18759">
    <property type="entry name" value="Plavaka"/>
    <property type="match status" value="1"/>
</dbReference>
<feature type="chain" id="PRO_5015338978" evidence="2">
    <location>
        <begin position="23"/>
        <end position="1346"/>
    </location>
</feature>
<organism evidence="3 4">
    <name type="scientific">Hermanssonia centrifuga</name>
    <dbReference type="NCBI Taxonomy" id="98765"/>
    <lineage>
        <taxon>Eukaryota</taxon>
        <taxon>Fungi</taxon>
        <taxon>Dikarya</taxon>
        <taxon>Basidiomycota</taxon>
        <taxon>Agaricomycotina</taxon>
        <taxon>Agaricomycetes</taxon>
        <taxon>Polyporales</taxon>
        <taxon>Meruliaceae</taxon>
        <taxon>Hermanssonia</taxon>
    </lineage>
</organism>
<reference evidence="3 4" key="1">
    <citation type="submission" date="2018-02" db="EMBL/GenBank/DDBJ databases">
        <title>Genome sequence of the basidiomycete white-rot fungus Phlebia centrifuga.</title>
        <authorList>
            <person name="Granchi Z."/>
            <person name="Peng M."/>
            <person name="de Vries R.P."/>
            <person name="Hilden K."/>
            <person name="Makela M.R."/>
            <person name="Grigoriev I."/>
            <person name="Riley R."/>
        </authorList>
    </citation>
    <scope>NUCLEOTIDE SEQUENCE [LARGE SCALE GENOMIC DNA]</scope>
    <source>
        <strain evidence="3 4">FBCC195</strain>
    </source>
</reference>
<feature type="compositionally biased region" description="Basic and acidic residues" evidence="1">
    <location>
        <begin position="916"/>
        <end position="928"/>
    </location>
</feature>
<name>A0A2R6S527_9APHY</name>